<protein>
    <submittedName>
        <fullName evidence="2">Uncharacterized protein</fullName>
    </submittedName>
</protein>
<sequence>MNGNKKGFLPYYLMIYTTIKMIIIIIDCFSLHYTHYQAISFLTGLTRFNCFKYLFKKSYYIYISIGFIIEGILLILYRKISMYSNIRIMLELGMFSFNIASMIYLYPYYLFTKDKTI</sequence>
<keyword evidence="1" id="KW-1133">Transmembrane helix</keyword>
<feature type="transmembrane region" description="Helical" evidence="1">
    <location>
        <begin position="89"/>
        <end position="109"/>
    </location>
</feature>
<dbReference type="HOGENOM" id="CLU_1885743_0_0_1"/>
<feature type="transmembrane region" description="Helical" evidence="1">
    <location>
        <begin position="59"/>
        <end position="77"/>
    </location>
</feature>
<accession>T0L557</accession>
<reference evidence="2 3" key="1">
    <citation type="journal article" date="2013" name="BMC Genomics">
        <title>Genome sequencing and comparative genomics of honey bee microsporidia, Nosema apis reveal novel insights into host-parasite interactions.</title>
        <authorList>
            <person name="Chen Yp."/>
            <person name="Pettis J.S."/>
            <person name="Zhao Y."/>
            <person name="Liu X."/>
            <person name="Tallon L.J."/>
            <person name="Sadzewicz L.D."/>
            <person name="Li R."/>
            <person name="Zheng H."/>
            <person name="Huang S."/>
            <person name="Zhang X."/>
            <person name="Hamilton M.C."/>
            <person name="Pernal S.F."/>
            <person name="Melathopoulos A.P."/>
            <person name="Yan X."/>
            <person name="Evans J.D."/>
        </authorList>
    </citation>
    <scope>NUCLEOTIDE SEQUENCE [LARGE SCALE GENOMIC DNA]</scope>
    <source>
        <strain evidence="2 3">BRL 01</strain>
    </source>
</reference>
<dbReference type="Proteomes" id="UP000053780">
    <property type="component" value="Unassembled WGS sequence"/>
</dbReference>
<keyword evidence="1" id="KW-0472">Membrane</keyword>
<keyword evidence="1" id="KW-0812">Transmembrane</keyword>
<gene>
    <name evidence="2" type="ORF">NAPIS_ORF02565</name>
</gene>
<proteinExistence type="predicted"/>
<dbReference type="EMBL" id="KE647357">
    <property type="protein sequence ID" value="EQB59868.1"/>
    <property type="molecule type" value="Genomic_DNA"/>
</dbReference>
<organism evidence="2 3">
    <name type="scientific">Vairimorpha apis BRL 01</name>
    <dbReference type="NCBI Taxonomy" id="1037528"/>
    <lineage>
        <taxon>Eukaryota</taxon>
        <taxon>Fungi</taxon>
        <taxon>Fungi incertae sedis</taxon>
        <taxon>Microsporidia</taxon>
        <taxon>Nosematidae</taxon>
        <taxon>Vairimorpha</taxon>
    </lineage>
</organism>
<dbReference type="AlphaFoldDB" id="T0L557"/>
<keyword evidence="3" id="KW-1185">Reference proteome</keyword>
<evidence type="ECO:0000313" key="3">
    <source>
        <dbReference type="Proteomes" id="UP000053780"/>
    </source>
</evidence>
<evidence type="ECO:0000313" key="2">
    <source>
        <dbReference type="EMBL" id="EQB59868.1"/>
    </source>
</evidence>
<dbReference type="VEuPathDB" id="MicrosporidiaDB:NAPIS_ORF02565"/>
<feature type="transmembrane region" description="Helical" evidence="1">
    <location>
        <begin position="12"/>
        <end position="33"/>
    </location>
</feature>
<name>T0L557_9MICR</name>
<evidence type="ECO:0000256" key="1">
    <source>
        <dbReference type="SAM" id="Phobius"/>
    </source>
</evidence>